<evidence type="ECO:0000256" key="1">
    <source>
        <dbReference type="ARBA" id="ARBA00004571"/>
    </source>
</evidence>
<reference evidence="11 12" key="1">
    <citation type="journal article" date="2009" name="J. Bacteriol.">
        <title>Complete genome sequence of Haemophilus parasuis SH0165.</title>
        <authorList>
            <person name="Yue M."/>
            <person name="Yang F."/>
            <person name="Yang J."/>
            <person name="Bei W."/>
            <person name="Cai X."/>
            <person name="Chen L."/>
            <person name="Dong J."/>
            <person name="Zhou R."/>
            <person name="Jin M."/>
            <person name="Jin Q."/>
            <person name="Chen H."/>
        </authorList>
    </citation>
    <scope>NUCLEOTIDE SEQUENCE [LARGE SCALE GENOMIC DNA]</scope>
    <source>
        <strain evidence="11 12">SH0165</strain>
    </source>
</reference>
<feature type="domain" description="Surface lipoprotein assembly modifier C-terminal" evidence="9">
    <location>
        <begin position="187"/>
        <end position="476"/>
    </location>
</feature>
<dbReference type="InterPro" id="IPR019734">
    <property type="entry name" value="TPR_rpt"/>
</dbReference>
<dbReference type="InterPro" id="IPR011990">
    <property type="entry name" value="TPR-like_helical_dom_sf"/>
</dbReference>
<dbReference type="EMBL" id="CP001321">
    <property type="protein sequence ID" value="ACL32772.1"/>
    <property type="molecule type" value="Genomic_DNA"/>
</dbReference>
<name>B8F620_GLAP5</name>
<keyword evidence="5" id="KW-0472">Membrane</keyword>
<evidence type="ECO:0000256" key="6">
    <source>
        <dbReference type="ARBA" id="ARBA00023237"/>
    </source>
</evidence>
<dbReference type="GO" id="GO:0009279">
    <property type="term" value="C:cell outer membrane"/>
    <property type="evidence" value="ECO:0007669"/>
    <property type="project" value="UniProtKB-SubCell"/>
</dbReference>
<proteinExistence type="inferred from homology"/>
<keyword evidence="4" id="KW-0732">Signal</keyword>
<organism evidence="11 12">
    <name type="scientific">Glaesserella parasuis serovar 5 (strain SH0165)</name>
    <name type="common">Haemophilus parasuis</name>
    <dbReference type="NCBI Taxonomy" id="557723"/>
    <lineage>
        <taxon>Bacteria</taxon>
        <taxon>Pseudomonadati</taxon>
        <taxon>Pseudomonadota</taxon>
        <taxon>Gammaproteobacteria</taxon>
        <taxon>Pasteurellales</taxon>
        <taxon>Pasteurellaceae</taxon>
        <taxon>Glaesserella</taxon>
    </lineage>
</organism>
<evidence type="ECO:0000256" key="4">
    <source>
        <dbReference type="ARBA" id="ARBA00022729"/>
    </source>
</evidence>
<evidence type="ECO:0000259" key="10">
    <source>
        <dbReference type="Pfam" id="PF24575"/>
    </source>
</evidence>
<evidence type="ECO:0000256" key="2">
    <source>
        <dbReference type="ARBA" id="ARBA00022452"/>
    </source>
</evidence>
<keyword evidence="3" id="KW-0812">Transmembrane</keyword>
<dbReference type="PROSITE" id="PS50005">
    <property type="entry name" value="TPR"/>
    <property type="match status" value="1"/>
</dbReference>
<dbReference type="InterPro" id="IPR007655">
    <property type="entry name" value="Slam_C"/>
</dbReference>
<keyword evidence="12" id="KW-1185">Reference proteome</keyword>
<evidence type="ECO:0000256" key="7">
    <source>
        <dbReference type="ARBA" id="ARBA00023609"/>
    </source>
</evidence>
<dbReference type="Proteomes" id="UP000006743">
    <property type="component" value="Chromosome"/>
</dbReference>
<comment type="subcellular location">
    <subcellularLocation>
        <location evidence="1">Cell outer membrane</location>
        <topology evidence="1">Multi-pass membrane protein</topology>
    </subcellularLocation>
</comment>
<dbReference type="Pfam" id="PF04575">
    <property type="entry name" value="SlipAM"/>
    <property type="match status" value="1"/>
</dbReference>
<evidence type="ECO:0000256" key="3">
    <source>
        <dbReference type="ARBA" id="ARBA00022692"/>
    </source>
</evidence>
<dbReference type="SMART" id="SM00028">
    <property type="entry name" value="TPR"/>
    <property type="match status" value="1"/>
</dbReference>
<sequence length="476" mass="55170">MPDLHFMKSSQFPFILLFVSPILLANPFADPVSFERLSQAVGFEQKFAKKSADLTASPKAVLSLPNPQSLEAQINQAIIEQQWQRLPTLLQAYQQQSHYDITLVHYALGAFYYGQQRYPEAIEHYQAVLAQQPTLAYPRFDLGVMLYENQQYRQATEQLTMAKANLAPSMQPLTERYLARMVEEQSWQPDFSLQYVRTDNVNNASSSPVVNINGRQFVKDKTALPQSAEGFRYGIGVSKAHNLAGNHYLNGSVHYSGVHYWDNQDYSEQSLRFSLGYQYRNAKMGLGVTPFIEQNWLGSPRYSRQFGATLHGYRYLTQKWIVSSRLTHNQKRYHDSLTASRYNGFQNSGALTLRWQAVRSWQIFASIEANRDQTKEKASSSHKIGGTLGVIYRWKNWGSELSGGYAKRNFEGKHYLYGYKRVDNEYRANWSLWNKQWTWKGLMPKLNFSYVKIQSNIPDFYSRKTGEWFLTVEKRF</sequence>
<dbReference type="Gene3D" id="1.25.40.10">
    <property type="entry name" value="Tetratricopeptide repeat domain"/>
    <property type="match status" value="1"/>
</dbReference>
<feature type="repeat" description="TPR" evidence="8">
    <location>
        <begin position="102"/>
        <end position="135"/>
    </location>
</feature>
<dbReference type="STRING" id="557723.HAPS_1163"/>
<dbReference type="KEGG" id="hap:HAPS_1163"/>
<evidence type="ECO:0000313" key="12">
    <source>
        <dbReference type="Proteomes" id="UP000006743"/>
    </source>
</evidence>
<dbReference type="AlphaFoldDB" id="B8F620"/>
<evidence type="ECO:0000256" key="8">
    <source>
        <dbReference type="PROSITE-ProRule" id="PRU00339"/>
    </source>
</evidence>
<dbReference type="SUPFAM" id="SSF48452">
    <property type="entry name" value="TPR-like"/>
    <property type="match status" value="1"/>
</dbReference>
<keyword evidence="8" id="KW-0802">TPR repeat</keyword>
<keyword evidence="6" id="KW-0998">Cell outer membrane</keyword>
<keyword evidence="2" id="KW-1134">Transmembrane beta strand</keyword>
<evidence type="ECO:0000256" key="5">
    <source>
        <dbReference type="ARBA" id="ARBA00023136"/>
    </source>
</evidence>
<dbReference type="InterPro" id="IPR057556">
    <property type="entry name" value="TPR_Slam"/>
</dbReference>
<dbReference type="Pfam" id="PF24575">
    <property type="entry name" value="TPR_Slam"/>
    <property type="match status" value="1"/>
</dbReference>
<dbReference type="HOGENOM" id="CLU_034927_0_0_6"/>
<accession>B8F620</accession>
<gene>
    <name evidence="11" type="ordered locus">HAPS_1163</name>
</gene>
<comment type="similarity">
    <text evidence="7">Belongs to the Slam family.</text>
</comment>
<evidence type="ECO:0000259" key="9">
    <source>
        <dbReference type="Pfam" id="PF04575"/>
    </source>
</evidence>
<protein>
    <submittedName>
        <fullName evidence="11">Possible outer membrane protein, FOG: TPR repeat protein</fullName>
    </submittedName>
</protein>
<feature type="domain" description="Surface lipoprotein assembly modifier N-terminal TPR repeats region" evidence="10">
    <location>
        <begin position="65"/>
        <end position="159"/>
    </location>
</feature>
<evidence type="ECO:0000313" key="11">
    <source>
        <dbReference type="EMBL" id="ACL32772.1"/>
    </source>
</evidence>